<dbReference type="PANTHER" id="PTHR43143:SF1">
    <property type="entry name" value="SERINE_THREONINE-PROTEIN PHOSPHATASE CPPED1"/>
    <property type="match status" value="1"/>
</dbReference>
<proteinExistence type="predicted"/>
<dbReference type="InterPro" id="IPR051918">
    <property type="entry name" value="STPP_CPPED1"/>
</dbReference>
<keyword evidence="4" id="KW-1185">Reference proteome</keyword>
<dbReference type="Pfam" id="PF00149">
    <property type="entry name" value="Metallophos"/>
    <property type="match status" value="1"/>
</dbReference>
<feature type="chain" id="PRO_5046195021" evidence="1">
    <location>
        <begin position="25"/>
        <end position="315"/>
    </location>
</feature>
<dbReference type="InterPro" id="IPR029052">
    <property type="entry name" value="Metallo-depent_PP-like"/>
</dbReference>
<name>A0ABT9XTE2_9BACI</name>
<evidence type="ECO:0000259" key="2">
    <source>
        <dbReference type="Pfam" id="PF00149"/>
    </source>
</evidence>
<comment type="caution">
    <text evidence="3">The sequence shown here is derived from an EMBL/GenBank/DDBJ whole genome shotgun (WGS) entry which is preliminary data.</text>
</comment>
<feature type="signal peptide" evidence="1">
    <location>
        <begin position="1"/>
        <end position="24"/>
    </location>
</feature>
<sequence>MKIKLVRITILLLLSISTADPIQAADLKPKLRMVVISDAHVNYKNYQSVNNKLERALVDLKTVSPNYEVIAFVGDMTEHGLEEEYDLFNAIFKVNKSKRAQDFFVIGNHEWFENTVFPNSKVSDEELKQRFLRKMGVSNLYYDKWINGYHFISLAGEKSMKTMMEISSNPDDGDSAFISEAQYKWLQQRLPIKAELNKPIFVFLHQPIRNTVYGSHWGAGLEDQKLLSILKHYPQIILFSGHSHYVLNHPKSIVQNEIIMVNTGSVAYTFEAEKSNYLHSQGLIVTIYGNKIELQAREFSNSSLLKTTTLLFPWN</sequence>
<organism evidence="3 4">
    <name type="scientific">Neobacillus ginsengisoli</name>
    <dbReference type="NCBI Taxonomy" id="904295"/>
    <lineage>
        <taxon>Bacteria</taxon>
        <taxon>Bacillati</taxon>
        <taxon>Bacillota</taxon>
        <taxon>Bacilli</taxon>
        <taxon>Bacillales</taxon>
        <taxon>Bacillaceae</taxon>
        <taxon>Neobacillus</taxon>
    </lineage>
</organism>
<dbReference type="Gene3D" id="3.60.21.10">
    <property type="match status" value="1"/>
</dbReference>
<evidence type="ECO:0000256" key="1">
    <source>
        <dbReference type="SAM" id="SignalP"/>
    </source>
</evidence>
<keyword evidence="1" id="KW-0732">Signal</keyword>
<gene>
    <name evidence="3" type="ORF">J2S10_001987</name>
</gene>
<protein>
    <submittedName>
        <fullName evidence="3">Phosphodiesterase</fullName>
    </submittedName>
</protein>
<feature type="domain" description="Calcineurin-like phosphoesterase" evidence="2">
    <location>
        <begin position="32"/>
        <end position="245"/>
    </location>
</feature>
<evidence type="ECO:0000313" key="3">
    <source>
        <dbReference type="EMBL" id="MDQ0198829.1"/>
    </source>
</evidence>
<dbReference type="SUPFAM" id="SSF56300">
    <property type="entry name" value="Metallo-dependent phosphatases"/>
    <property type="match status" value="1"/>
</dbReference>
<dbReference type="PANTHER" id="PTHR43143">
    <property type="entry name" value="METALLOPHOSPHOESTERASE, CALCINEURIN SUPERFAMILY"/>
    <property type="match status" value="1"/>
</dbReference>
<dbReference type="Proteomes" id="UP001224122">
    <property type="component" value="Unassembled WGS sequence"/>
</dbReference>
<dbReference type="EMBL" id="JAUSTW010000003">
    <property type="protein sequence ID" value="MDQ0198829.1"/>
    <property type="molecule type" value="Genomic_DNA"/>
</dbReference>
<accession>A0ABT9XTE2</accession>
<evidence type="ECO:0000313" key="4">
    <source>
        <dbReference type="Proteomes" id="UP001224122"/>
    </source>
</evidence>
<dbReference type="RefSeq" id="WP_307407128.1">
    <property type="nucleotide sequence ID" value="NZ_JAUSTW010000003.1"/>
</dbReference>
<dbReference type="InterPro" id="IPR004843">
    <property type="entry name" value="Calcineurin-like_PHP"/>
</dbReference>
<reference evidence="3 4" key="1">
    <citation type="submission" date="2023-07" db="EMBL/GenBank/DDBJ databases">
        <title>Genomic Encyclopedia of Type Strains, Phase IV (KMG-IV): sequencing the most valuable type-strain genomes for metagenomic binning, comparative biology and taxonomic classification.</title>
        <authorList>
            <person name="Goeker M."/>
        </authorList>
    </citation>
    <scope>NUCLEOTIDE SEQUENCE [LARGE SCALE GENOMIC DNA]</scope>
    <source>
        <strain evidence="3 4">DSM 27594</strain>
    </source>
</reference>